<organism evidence="1 2">
    <name type="scientific">Datura stramonium</name>
    <name type="common">Jimsonweed</name>
    <name type="synonym">Common thornapple</name>
    <dbReference type="NCBI Taxonomy" id="4076"/>
    <lineage>
        <taxon>Eukaryota</taxon>
        <taxon>Viridiplantae</taxon>
        <taxon>Streptophyta</taxon>
        <taxon>Embryophyta</taxon>
        <taxon>Tracheophyta</taxon>
        <taxon>Spermatophyta</taxon>
        <taxon>Magnoliopsida</taxon>
        <taxon>eudicotyledons</taxon>
        <taxon>Gunneridae</taxon>
        <taxon>Pentapetalae</taxon>
        <taxon>asterids</taxon>
        <taxon>lamiids</taxon>
        <taxon>Solanales</taxon>
        <taxon>Solanaceae</taxon>
        <taxon>Solanoideae</taxon>
        <taxon>Datureae</taxon>
        <taxon>Datura</taxon>
    </lineage>
</organism>
<proteinExistence type="predicted"/>
<gene>
    <name evidence="1" type="ORF">HAX54_030024</name>
</gene>
<accession>A0ABS8V6Y8</accession>
<comment type="caution">
    <text evidence="1">The sequence shown here is derived from an EMBL/GenBank/DDBJ whole genome shotgun (WGS) entry which is preliminary data.</text>
</comment>
<dbReference type="Proteomes" id="UP000823775">
    <property type="component" value="Unassembled WGS sequence"/>
</dbReference>
<keyword evidence="2" id="KW-1185">Reference proteome</keyword>
<name>A0ABS8V6Y8_DATST</name>
<sequence length="67" mass="7456">MLGLSYSITVKGMVHPLKLIFLVEVGFDCWPFEQAWRAAQGIPLDELRLAQAIVLKLCCIVLAIALE</sequence>
<reference evidence="1 2" key="1">
    <citation type="journal article" date="2021" name="BMC Genomics">
        <title>Datura genome reveals duplications of psychoactive alkaloid biosynthetic genes and high mutation rate following tissue culture.</title>
        <authorList>
            <person name="Rajewski A."/>
            <person name="Carter-House D."/>
            <person name="Stajich J."/>
            <person name="Litt A."/>
        </authorList>
    </citation>
    <scope>NUCLEOTIDE SEQUENCE [LARGE SCALE GENOMIC DNA]</scope>
    <source>
        <strain evidence="1">AR-01</strain>
    </source>
</reference>
<protein>
    <submittedName>
        <fullName evidence="1">Uncharacterized protein</fullName>
    </submittedName>
</protein>
<dbReference type="EMBL" id="JACEIK010003748">
    <property type="protein sequence ID" value="MCD9642956.1"/>
    <property type="molecule type" value="Genomic_DNA"/>
</dbReference>
<evidence type="ECO:0000313" key="1">
    <source>
        <dbReference type="EMBL" id="MCD9642956.1"/>
    </source>
</evidence>
<evidence type="ECO:0000313" key="2">
    <source>
        <dbReference type="Proteomes" id="UP000823775"/>
    </source>
</evidence>